<protein>
    <recommendedName>
        <fullName evidence="1">AB hydrolase-1 domain-containing protein</fullName>
    </recommendedName>
</protein>
<evidence type="ECO:0000313" key="3">
    <source>
        <dbReference type="Proteomes" id="UP000092993"/>
    </source>
</evidence>
<name>A0A1C7LUI0_GRIFR</name>
<dbReference type="InterPro" id="IPR000073">
    <property type="entry name" value="AB_hydrolase_1"/>
</dbReference>
<reference evidence="2 3" key="1">
    <citation type="submission" date="2016-03" db="EMBL/GenBank/DDBJ databases">
        <title>Whole genome sequencing of Grifola frondosa 9006-11.</title>
        <authorList>
            <person name="Min B."/>
            <person name="Park H."/>
            <person name="Kim J.-G."/>
            <person name="Cho H."/>
            <person name="Oh Y.-L."/>
            <person name="Kong W.-S."/>
            <person name="Choi I.-G."/>
        </authorList>
    </citation>
    <scope>NUCLEOTIDE SEQUENCE [LARGE SCALE GENOMIC DNA]</scope>
    <source>
        <strain evidence="2 3">9006-11</strain>
    </source>
</reference>
<dbReference type="EMBL" id="LUGG01000020">
    <property type="protein sequence ID" value="OBZ68451.1"/>
    <property type="molecule type" value="Genomic_DNA"/>
</dbReference>
<dbReference type="Pfam" id="PF12697">
    <property type="entry name" value="Abhydrolase_6"/>
    <property type="match status" value="1"/>
</dbReference>
<feature type="domain" description="AB hydrolase-1" evidence="1">
    <location>
        <begin position="30"/>
        <end position="311"/>
    </location>
</feature>
<dbReference type="AlphaFoldDB" id="A0A1C7LUI0"/>
<evidence type="ECO:0000313" key="2">
    <source>
        <dbReference type="EMBL" id="OBZ68451.1"/>
    </source>
</evidence>
<dbReference type="Proteomes" id="UP000092993">
    <property type="component" value="Unassembled WGS sequence"/>
</dbReference>
<gene>
    <name evidence="2" type="ORF">A0H81_11547</name>
</gene>
<dbReference type="Gene3D" id="3.40.50.1820">
    <property type="entry name" value="alpha/beta hydrolase"/>
    <property type="match status" value="1"/>
</dbReference>
<proteinExistence type="predicted"/>
<comment type="caution">
    <text evidence="2">The sequence shown here is derived from an EMBL/GenBank/DDBJ whole genome shotgun (WGS) entry which is preliminary data.</text>
</comment>
<evidence type="ECO:0000259" key="1">
    <source>
        <dbReference type="Pfam" id="PF12697"/>
    </source>
</evidence>
<accession>A0A1C7LUI0</accession>
<organism evidence="2 3">
    <name type="scientific">Grifola frondosa</name>
    <name type="common">Maitake</name>
    <name type="synonym">Polyporus frondosus</name>
    <dbReference type="NCBI Taxonomy" id="5627"/>
    <lineage>
        <taxon>Eukaryota</taxon>
        <taxon>Fungi</taxon>
        <taxon>Dikarya</taxon>
        <taxon>Basidiomycota</taxon>
        <taxon>Agaricomycotina</taxon>
        <taxon>Agaricomycetes</taxon>
        <taxon>Polyporales</taxon>
        <taxon>Grifolaceae</taxon>
        <taxon>Grifola</taxon>
    </lineage>
</organism>
<dbReference type="OMA" id="LRIEYLC"/>
<dbReference type="SUPFAM" id="SSF53474">
    <property type="entry name" value="alpha/beta-Hydrolases"/>
    <property type="match status" value="1"/>
</dbReference>
<keyword evidence="3" id="KW-1185">Reference proteome</keyword>
<dbReference type="InterPro" id="IPR029058">
    <property type="entry name" value="AB_hydrolase_fold"/>
</dbReference>
<sequence>MPFANLSGGVSFYFEDYGVPPSNTQTYTTLVMLHGSAFHSATFHRLVPFAHKHDIRLVLLNRRGYPNTTPFTASELQCLDTGDVQAQSNLLASRGSHIAEFLVCLLGWSLGNSPVVSFLAHVNELTAVEQAVLETNLRTVIVYDPPSVALGLPPPPGTFYIPLQDENIPIADRLGLFMQWVSSYNTHPISSLEIHEEIASQVSFEPMEAEMKFQAIPTEVYFDHFMRAYFPLLSAGGSEAGEDSHTFTKPALPEIRVRHIWCDMSLWNAVWSAWYVEKMLAENGSSGGRDVELILFKGVNHFGHWDRPEEAMALFASLA</sequence>
<dbReference type="OrthoDB" id="3466517at2759"/>